<proteinExistence type="predicted"/>
<feature type="compositionally biased region" description="Acidic residues" evidence="1">
    <location>
        <begin position="169"/>
        <end position="186"/>
    </location>
</feature>
<feature type="compositionally biased region" description="Acidic residues" evidence="1">
    <location>
        <begin position="614"/>
        <end position="626"/>
    </location>
</feature>
<name>A0A448J1M2_MYCAU</name>
<dbReference type="AlphaFoldDB" id="A0A448J1M2"/>
<keyword evidence="3" id="KW-1185">Reference proteome</keyword>
<evidence type="ECO:0000313" key="3">
    <source>
        <dbReference type="Proteomes" id="UP000279306"/>
    </source>
</evidence>
<evidence type="ECO:0000313" key="2">
    <source>
        <dbReference type="EMBL" id="VEG58696.1"/>
    </source>
</evidence>
<dbReference type="STRING" id="1791.GCA_001049355_01600"/>
<evidence type="ECO:0000256" key="1">
    <source>
        <dbReference type="SAM" id="MobiDB-lite"/>
    </source>
</evidence>
<feature type="compositionally biased region" description="Acidic residues" evidence="1">
    <location>
        <begin position="139"/>
        <end position="149"/>
    </location>
</feature>
<dbReference type="Proteomes" id="UP000279306">
    <property type="component" value="Chromosome"/>
</dbReference>
<sequence>MPKNQDQLRQSRSRRARRSDDFPVRQWLKVGAASAGMGAALLGFSLMGPSTGTAAADSTGESSPSAQSTSSTGAEKTAGKTSDSDDDSRDGAGSDAADDADTDDAADEDADVADDDTDEDAGGDSVTGTQGSTRRDTVEAEDPAEADTVTDDRPAKIRLVQAPAAPTAAEEDEADAGVDDEEEEPPAEIKQPPAPAPPSLLPRKTWDDIVADVLDRWSDDTISWIKTLPASDDTKANLEATMWAVRRTFFNQAPTLDPVQVEGLLDGEIKGKVNADDAEGDRIVYRLVGRPQFGTVVIDDEGEYTYTPGEGFLGVDTFRVMAIDAGLHINLLNPFRALGSSAFNLINQNAIRFEFTYDGDEWTDERRAKLEEVAASLQEYFRVKKAVTLTFNVNEEDESGTLASADSERISTAPGYWRTVVQNKLQTGEDANGNEADGLISWNWGDGNVWELGDDVSAEEFDFTSVAIHELMHAFGWGSTLKAPGENQGMNREEYDRFIVTADGVNVLTNLQWSTVNDPKLTGGDRGLYFGGSNAVEAYGGYLVPLRTSTIWSGGSSIHHLSDATFAGDDQKIMNSGTEQGPAPRVFSELELAILRDLGYDTVMPESPPYAPADSEEEQSEEDEEAAAPPAPRPPAPAPASLAPRKTWNEVVAQIVDSWSASNQAWVDSLDVDEARKAELEASFAAFKRTFLNQAPTVDPVQVTGLTGDEAITGRIDAEDADGDEISYRLVSGPRLGSVVLNDDGTYTYTPGARFDGVDSFRVIAIDAGLHVNLLNPLRGIGTSAFNLINHNAITFDFTFDGEEWTVERQDKLKEVAANLGEYFRVNRPVTLTFDVDIENSDDLLASAGSPHISNLPGYWRTVVQQKLLTGRDANGSKADGTISWNFEDHQWSLDGSPSDEEYDFAATAIHELMHAFGFLSSLGGPEQESVGANRSQFDRNIVTVRGTRVFFLGGEWATLNDPKLIGEDGALYFGGRNAVAANGGYLVPLFTPAEWSQGSSMSHLDDDTYTGDDHKIMNSSEGKGPATTVFSELELAILRDLGYHVVMPESPPYGMALLGFLFLARPRRKDKSVSR</sequence>
<reference evidence="2 3" key="1">
    <citation type="submission" date="2018-12" db="EMBL/GenBank/DDBJ databases">
        <authorList>
            <consortium name="Pathogen Informatics"/>
        </authorList>
    </citation>
    <scope>NUCLEOTIDE SEQUENCE [LARGE SCALE GENOMIC DNA]</scope>
    <source>
        <strain evidence="2 3">NCTC10437</strain>
    </source>
</reference>
<protein>
    <submittedName>
        <fullName evidence="2">WD40 domain-containing protein</fullName>
    </submittedName>
</protein>
<accession>A0A448J1M2</accession>
<dbReference type="OrthoDB" id="4627279at2"/>
<gene>
    <name evidence="2" type="ORF">NCTC10437_05728</name>
</gene>
<feature type="compositionally biased region" description="Low complexity" evidence="1">
    <location>
        <begin position="1"/>
        <end position="10"/>
    </location>
</feature>
<dbReference type="Pfam" id="PF17963">
    <property type="entry name" value="Big_9"/>
    <property type="match status" value="2"/>
</dbReference>
<feature type="region of interest" description="Disordered" evidence="1">
    <location>
        <begin position="43"/>
        <end position="203"/>
    </location>
</feature>
<feature type="compositionally biased region" description="Acidic residues" evidence="1">
    <location>
        <begin position="96"/>
        <end position="122"/>
    </location>
</feature>
<feature type="region of interest" description="Disordered" evidence="1">
    <location>
        <begin position="604"/>
        <end position="642"/>
    </location>
</feature>
<feature type="compositionally biased region" description="Low complexity" evidence="1">
    <location>
        <begin position="58"/>
        <end position="72"/>
    </location>
</feature>
<dbReference type="KEGG" id="mauu:NCTC10437_05728"/>
<organism evidence="2 3">
    <name type="scientific">Mycolicibacterium aurum</name>
    <name type="common">Mycobacterium aurum</name>
    <dbReference type="NCBI Taxonomy" id="1791"/>
    <lineage>
        <taxon>Bacteria</taxon>
        <taxon>Bacillati</taxon>
        <taxon>Actinomycetota</taxon>
        <taxon>Actinomycetes</taxon>
        <taxon>Mycobacteriales</taxon>
        <taxon>Mycobacteriaceae</taxon>
        <taxon>Mycolicibacterium</taxon>
    </lineage>
</organism>
<feature type="compositionally biased region" description="Pro residues" evidence="1">
    <location>
        <begin position="629"/>
        <end position="638"/>
    </location>
</feature>
<feature type="region of interest" description="Disordered" evidence="1">
    <location>
        <begin position="1"/>
        <end position="25"/>
    </location>
</feature>
<dbReference type="EMBL" id="LR134356">
    <property type="protein sequence ID" value="VEG58696.1"/>
    <property type="molecule type" value="Genomic_DNA"/>
</dbReference>
<dbReference type="Gene3D" id="2.60.40.3440">
    <property type="match status" value="2"/>
</dbReference>
<dbReference type="RefSeq" id="WP_048631497.1">
    <property type="nucleotide sequence ID" value="NZ_CVQQ01000003.1"/>
</dbReference>